<name>C3XUI0_BRAFL</name>
<evidence type="ECO:0000256" key="1">
    <source>
        <dbReference type="SAM" id="MobiDB-lite"/>
    </source>
</evidence>
<dbReference type="InParanoid" id="C3XUI0"/>
<dbReference type="EMBL" id="GG666464">
    <property type="protein sequence ID" value="EEN68554.1"/>
    <property type="molecule type" value="Genomic_DNA"/>
</dbReference>
<protein>
    <submittedName>
        <fullName evidence="2">Uncharacterized protein</fullName>
    </submittedName>
</protein>
<sequence>MNGTMSGTLRRPKSLQALNLPSPTGKKGLVGTSSSTTTITITKDNALGGQKGEKDRKVSMVTVSHYRSYVGWLLGLKDTVTVAYTTPQNLRKSLQDIFCLGVLSGRRLILVREDNSSGVLKLRPSLPVYYSEETWADLPQDIGAVFTLQQSSAVTYVRDQALRPVEIVASLPDRLLSKTDSQSEDLALAHVTELIPETVEGTESSPAVKKTSTPPARVTPRRTDSRHRALNFS</sequence>
<evidence type="ECO:0000313" key="2">
    <source>
        <dbReference type="EMBL" id="EEN68554.1"/>
    </source>
</evidence>
<feature type="compositionally biased region" description="Polar residues" evidence="1">
    <location>
        <begin position="201"/>
        <end position="214"/>
    </location>
</feature>
<proteinExistence type="predicted"/>
<organism>
    <name type="scientific">Branchiostoma floridae</name>
    <name type="common">Florida lancelet</name>
    <name type="synonym">Amphioxus</name>
    <dbReference type="NCBI Taxonomy" id="7739"/>
    <lineage>
        <taxon>Eukaryota</taxon>
        <taxon>Metazoa</taxon>
        <taxon>Chordata</taxon>
        <taxon>Cephalochordata</taxon>
        <taxon>Leptocardii</taxon>
        <taxon>Amphioxiformes</taxon>
        <taxon>Branchiostomatidae</taxon>
        <taxon>Branchiostoma</taxon>
    </lineage>
</organism>
<feature type="region of interest" description="Disordered" evidence="1">
    <location>
        <begin position="199"/>
        <end position="233"/>
    </location>
</feature>
<gene>
    <name evidence="2" type="ORF">BRAFLDRAFT_120967</name>
</gene>
<feature type="region of interest" description="Disordered" evidence="1">
    <location>
        <begin position="1"/>
        <end position="34"/>
    </location>
</feature>
<reference evidence="2" key="1">
    <citation type="journal article" date="2008" name="Nature">
        <title>The amphioxus genome and the evolution of the chordate karyotype.</title>
        <authorList>
            <consortium name="US DOE Joint Genome Institute (JGI-PGF)"/>
            <person name="Putnam N.H."/>
            <person name="Butts T."/>
            <person name="Ferrier D.E.K."/>
            <person name="Furlong R.F."/>
            <person name="Hellsten U."/>
            <person name="Kawashima T."/>
            <person name="Robinson-Rechavi M."/>
            <person name="Shoguchi E."/>
            <person name="Terry A."/>
            <person name="Yu J.-K."/>
            <person name="Benito-Gutierrez E.L."/>
            <person name="Dubchak I."/>
            <person name="Garcia-Fernandez J."/>
            <person name="Gibson-Brown J.J."/>
            <person name="Grigoriev I.V."/>
            <person name="Horton A.C."/>
            <person name="de Jong P.J."/>
            <person name="Jurka J."/>
            <person name="Kapitonov V.V."/>
            <person name="Kohara Y."/>
            <person name="Kuroki Y."/>
            <person name="Lindquist E."/>
            <person name="Lucas S."/>
            <person name="Osoegawa K."/>
            <person name="Pennacchio L.A."/>
            <person name="Salamov A.A."/>
            <person name="Satou Y."/>
            <person name="Sauka-Spengler T."/>
            <person name="Schmutz J."/>
            <person name="Shin-I T."/>
            <person name="Toyoda A."/>
            <person name="Bronner-Fraser M."/>
            <person name="Fujiyama A."/>
            <person name="Holland L.Z."/>
            <person name="Holland P.W.H."/>
            <person name="Satoh N."/>
            <person name="Rokhsar D.S."/>
        </authorList>
    </citation>
    <scope>NUCLEOTIDE SEQUENCE [LARGE SCALE GENOMIC DNA]</scope>
    <source>
        <strain evidence="2">S238N-H82</strain>
        <tissue evidence="2">Testes</tissue>
    </source>
</reference>
<dbReference type="AlphaFoldDB" id="C3XUI0"/>
<accession>C3XUI0</accession>